<protein>
    <submittedName>
        <fullName evidence="1">Uncharacterized protein</fullName>
    </submittedName>
</protein>
<dbReference type="AlphaFoldDB" id="U7V7B2"/>
<dbReference type="EMBL" id="AXZG01000010">
    <property type="protein sequence ID" value="ERT67401.1"/>
    <property type="molecule type" value="Genomic_DNA"/>
</dbReference>
<reference evidence="1 2" key="1">
    <citation type="submission" date="2013-08" db="EMBL/GenBank/DDBJ databases">
        <authorList>
            <person name="Weinstock G."/>
            <person name="Sodergren E."/>
            <person name="Wylie T."/>
            <person name="Fulton L."/>
            <person name="Fulton R."/>
            <person name="Fronick C."/>
            <person name="O'Laughlin M."/>
            <person name="Godfrey J."/>
            <person name="Miner T."/>
            <person name="Herter B."/>
            <person name="Appelbaum E."/>
            <person name="Cordes M."/>
            <person name="Lek S."/>
            <person name="Wollam A."/>
            <person name="Pepin K.H."/>
            <person name="Palsikar V.B."/>
            <person name="Mitreva M."/>
            <person name="Wilson R.K."/>
        </authorList>
    </citation>
    <scope>NUCLEOTIDE SEQUENCE [LARGE SCALE GENOMIC DNA]</scope>
    <source>
        <strain evidence="1 2">F0184</strain>
    </source>
</reference>
<evidence type="ECO:0000313" key="2">
    <source>
        <dbReference type="Proteomes" id="UP000017174"/>
    </source>
</evidence>
<proteinExistence type="predicted"/>
<organism evidence="1 2">
    <name type="scientific">Rothia aeria F0184</name>
    <dbReference type="NCBI Taxonomy" id="888019"/>
    <lineage>
        <taxon>Bacteria</taxon>
        <taxon>Bacillati</taxon>
        <taxon>Actinomycetota</taxon>
        <taxon>Actinomycetes</taxon>
        <taxon>Micrococcales</taxon>
        <taxon>Micrococcaceae</taxon>
        <taxon>Rothia</taxon>
    </lineage>
</organism>
<dbReference type="Proteomes" id="UP000017174">
    <property type="component" value="Unassembled WGS sequence"/>
</dbReference>
<dbReference type="HOGENOM" id="CLU_3295914_0_0_11"/>
<accession>U7V7B2</accession>
<sequence length="40" mass="4379">MALLTLRVLAAAFYVLCHAHNGACRYFPVCFRGSSNNFSG</sequence>
<comment type="caution">
    <text evidence="1">The sequence shown here is derived from an EMBL/GenBank/DDBJ whole genome shotgun (WGS) entry which is preliminary data.</text>
</comment>
<name>U7V7B2_9MICC</name>
<evidence type="ECO:0000313" key="1">
    <source>
        <dbReference type="EMBL" id="ERT67401.1"/>
    </source>
</evidence>
<gene>
    <name evidence="1" type="ORF">HMPREF0742_00306</name>
</gene>